<feature type="compositionally biased region" description="Acidic residues" evidence="1">
    <location>
        <begin position="227"/>
        <end position="243"/>
    </location>
</feature>
<reference evidence="3 4" key="1">
    <citation type="journal article" date="2012" name="J. Bacteriol.">
        <title>Complete genome sequences of Methylophaga sp. strain JAM1 and Methylophaga sp. strain JAM7.</title>
        <authorList>
            <person name="Villeneuve C."/>
            <person name="Martineau C."/>
            <person name="Mauffrey F."/>
            <person name="Villemur R."/>
        </authorList>
    </citation>
    <scope>NUCLEOTIDE SEQUENCE [LARGE SCALE GENOMIC DNA]</scope>
    <source>
        <strain evidence="3 4">JAM1</strain>
    </source>
</reference>
<evidence type="ECO:0000313" key="4">
    <source>
        <dbReference type="Proteomes" id="UP000009144"/>
    </source>
</evidence>
<dbReference type="KEGG" id="mej:Q7A_432"/>
<dbReference type="OrthoDB" id="9758211at2"/>
<dbReference type="PANTHER" id="PTHR41248">
    <property type="entry name" value="NORD PROTEIN"/>
    <property type="match status" value="1"/>
</dbReference>
<proteinExistence type="predicted"/>
<dbReference type="Gene3D" id="3.40.50.410">
    <property type="entry name" value="von Willebrand factor, type A domain"/>
    <property type="match status" value="1"/>
</dbReference>
<dbReference type="PATRIC" id="fig|754476.3.peg.428"/>
<accession>I1XFW4</accession>
<dbReference type="PROSITE" id="PS50234">
    <property type="entry name" value="VWFA"/>
    <property type="match status" value="1"/>
</dbReference>
<evidence type="ECO:0000256" key="1">
    <source>
        <dbReference type="SAM" id="MobiDB-lite"/>
    </source>
</evidence>
<name>I1XFW4_METNJ</name>
<dbReference type="SUPFAM" id="SSF53300">
    <property type="entry name" value="vWA-like"/>
    <property type="match status" value="1"/>
</dbReference>
<dbReference type="EMBL" id="CP003390">
    <property type="protein sequence ID" value="AFI83283.1"/>
    <property type="molecule type" value="Genomic_DNA"/>
</dbReference>
<feature type="region of interest" description="Disordered" evidence="1">
    <location>
        <begin position="227"/>
        <end position="256"/>
    </location>
</feature>
<dbReference type="InterPro" id="IPR051928">
    <property type="entry name" value="NorD/CobT"/>
</dbReference>
<protein>
    <submittedName>
        <fullName evidence="3">Nitric oxide reductase activation protein NorD</fullName>
    </submittedName>
</protein>
<feature type="domain" description="VWFA" evidence="2">
    <location>
        <begin position="439"/>
        <end position="616"/>
    </location>
</feature>
<feature type="compositionally biased region" description="Basic and acidic residues" evidence="1">
    <location>
        <begin position="244"/>
        <end position="256"/>
    </location>
</feature>
<keyword evidence="4" id="KW-1185">Reference proteome</keyword>
<dbReference type="AlphaFoldDB" id="I1XFW4"/>
<dbReference type="Pfam" id="PF00092">
    <property type="entry name" value="VWA"/>
    <property type="match status" value="1"/>
</dbReference>
<dbReference type="InterPro" id="IPR002035">
    <property type="entry name" value="VWF_A"/>
</dbReference>
<gene>
    <name evidence="3" type="ordered locus">Q7A_432</name>
</gene>
<dbReference type="HOGENOM" id="CLU_024042_0_0_6"/>
<dbReference type="eggNOG" id="COG4548">
    <property type="taxonomic scope" value="Bacteria"/>
</dbReference>
<evidence type="ECO:0000313" key="3">
    <source>
        <dbReference type="EMBL" id="AFI83283.1"/>
    </source>
</evidence>
<sequence length="623" mass="71539">MESSKTPFIIVWEESNMEEYVGTVWHKLISQKANINHQEATVSLSDLQSELATYYRAMGGDPGKSIEAANTHKVKIHRRFIDKVAGSQQRFYLAWQDERCLRLPPTVSICTDTSLNEDIYFWLTAMAAQMPNINSWFTDNQFATLQLLKKRPGLKRRYHELVEAVSDERKRYWKKLSAINEQEIQIQQALSEPGSVKQLIESKLHPLPVALWLYPSPWMPTDFIAAEETEEGSSSEPDAIEEADAGRKQANREDDSKETDGLLIFRLESLFSWTEHIPVDRPQEEDMDEDAKSAAEDLDVITLSKKRRAGAAKIRFDMDLPSPIHDELPLGEGIRLPEWDYKKQQMRDNFCLLQPFLADEAPPTPMPVHLRALAAKICRQFELLIPERRWLNRQSQGEELDLNAWIDHLSNPTQSVDMPDCYRRLSKDHRDLSCLLLADISMSTDAAINDEQKVIDVIKDSLVIFSSALASSRDHFALYGFSSVKNKQIRYHLLKNFNEPLSDGVYGRIHSLKPGYYTRMGTAIRQSTEILKEQKTQQKLMLILSDGKPNDIDHYEGRYGIEDTRQAILEAKKQGIKPFCITIDHEANKYLPYLFGEQGFCLISDPARLPILLPRLYLNLTKN</sequence>
<evidence type="ECO:0000259" key="2">
    <source>
        <dbReference type="PROSITE" id="PS50234"/>
    </source>
</evidence>
<reference evidence="3 4" key="2">
    <citation type="journal article" date="2013" name="Int. J. Syst. Evol. Microbiol.">
        <title>Methylophaga nitratireducenticrescens sp. nov. and Methylophaga frappieri sp. nov., isolated from the biofilm of the methanol-fed denitrification system treating the seawater at the Montreal Biodome.</title>
        <authorList>
            <person name="Villeneuve C."/>
            <person name="Martineau C."/>
            <person name="Mauffrey F."/>
            <person name="Villemur R."/>
        </authorList>
    </citation>
    <scope>NUCLEOTIDE SEQUENCE [LARGE SCALE GENOMIC DNA]</scope>
    <source>
        <strain evidence="3 4">JAM1</strain>
    </source>
</reference>
<dbReference type="PANTHER" id="PTHR41248:SF1">
    <property type="entry name" value="NORD PROTEIN"/>
    <property type="match status" value="1"/>
</dbReference>
<dbReference type="SMART" id="SM00327">
    <property type="entry name" value="VWA"/>
    <property type="match status" value="1"/>
</dbReference>
<dbReference type="CDD" id="cd01454">
    <property type="entry name" value="vWA_norD_type"/>
    <property type="match status" value="1"/>
</dbReference>
<dbReference type="Proteomes" id="UP000009144">
    <property type="component" value="Chromosome"/>
</dbReference>
<dbReference type="STRING" id="754476.Q7A_432"/>
<organism evidence="3 4">
    <name type="scientific">Methylophaga nitratireducenticrescens</name>
    <dbReference type="NCBI Taxonomy" id="754476"/>
    <lineage>
        <taxon>Bacteria</taxon>
        <taxon>Pseudomonadati</taxon>
        <taxon>Pseudomonadota</taxon>
        <taxon>Gammaproteobacteria</taxon>
        <taxon>Thiotrichales</taxon>
        <taxon>Piscirickettsiaceae</taxon>
        <taxon>Methylophaga</taxon>
    </lineage>
</organism>
<dbReference type="RefSeq" id="WP_014705658.1">
    <property type="nucleotide sequence ID" value="NC_017857.3"/>
</dbReference>
<dbReference type="InterPro" id="IPR036465">
    <property type="entry name" value="vWFA_dom_sf"/>
</dbReference>